<accession>A0AAE0T4E6</accession>
<reference evidence="1" key="2">
    <citation type="journal article" date="2021" name="Genome Biol. Evol.">
        <title>Developing a high-quality reference genome for a parasitic bivalve with doubly uniparental inheritance (Bivalvia: Unionida).</title>
        <authorList>
            <person name="Smith C.H."/>
        </authorList>
    </citation>
    <scope>NUCLEOTIDE SEQUENCE</scope>
    <source>
        <strain evidence="1">CHS0354</strain>
        <tissue evidence="1">Mantle</tissue>
    </source>
</reference>
<dbReference type="EMBL" id="JAEAOA010001069">
    <property type="protein sequence ID" value="KAK3603620.1"/>
    <property type="molecule type" value="Genomic_DNA"/>
</dbReference>
<evidence type="ECO:0000313" key="2">
    <source>
        <dbReference type="Proteomes" id="UP001195483"/>
    </source>
</evidence>
<proteinExistence type="predicted"/>
<protein>
    <submittedName>
        <fullName evidence="1">Uncharacterized protein</fullName>
    </submittedName>
</protein>
<name>A0AAE0T4E6_9BIVA</name>
<organism evidence="1 2">
    <name type="scientific">Potamilus streckersoni</name>
    <dbReference type="NCBI Taxonomy" id="2493646"/>
    <lineage>
        <taxon>Eukaryota</taxon>
        <taxon>Metazoa</taxon>
        <taxon>Spiralia</taxon>
        <taxon>Lophotrochozoa</taxon>
        <taxon>Mollusca</taxon>
        <taxon>Bivalvia</taxon>
        <taxon>Autobranchia</taxon>
        <taxon>Heteroconchia</taxon>
        <taxon>Palaeoheterodonta</taxon>
        <taxon>Unionida</taxon>
        <taxon>Unionoidea</taxon>
        <taxon>Unionidae</taxon>
        <taxon>Ambleminae</taxon>
        <taxon>Lampsilini</taxon>
        <taxon>Potamilus</taxon>
    </lineage>
</organism>
<reference evidence="1" key="3">
    <citation type="submission" date="2023-05" db="EMBL/GenBank/DDBJ databases">
        <authorList>
            <person name="Smith C.H."/>
        </authorList>
    </citation>
    <scope>NUCLEOTIDE SEQUENCE</scope>
    <source>
        <strain evidence="1">CHS0354</strain>
        <tissue evidence="1">Mantle</tissue>
    </source>
</reference>
<keyword evidence="2" id="KW-1185">Reference proteome</keyword>
<reference evidence="1" key="1">
    <citation type="journal article" date="2021" name="Genome Biol. Evol.">
        <title>A High-Quality Reference Genome for a Parasitic Bivalve with Doubly Uniparental Inheritance (Bivalvia: Unionida).</title>
        <authorList>
            <person name="Smith C.H."/>
        </authorList>
    </citation>
    <scope>NUCLEOTIDE SEQUENCE</scope>
    <source>
        <strain evidence="1">CHS0354</strain>
    </source>
</reference>
<dbReference type="AlphaFoldDB" id="A0AAE0T4E6"/>
<gene>
    <name evidence="1" type="ORF">CHS0354_017338</name>
</gene>
<comment type="caution">
    <text evidence="1">The sequence shown here is derived from an EMBL/GenBank/DDBJ whole genome shotgun (WGS) entry which is preliminary data.</text>
</comment>
<sequence length="181" mass="20997">MVFLRIAKMLLHGLILLALFIYIVNFAHKISDDVHFNKFKIVKDSFKRETLSESPDSSASVFQNYQEDIDLPINVDPVEAKKIIIPFEKKADSQNRTNTINKKKKKETSLRCGEMEKEKTKVKAEDRVKSIIPFHSERPLTDPNAPVRFSSNQFHYWVCTTWKRICISYVNTFINAAVFIA</sequence>
<evidence type="ECO:0000313" key="1">
    <source>
        <dbReference type="EMBL" id="KAK3603620.1"/>
    </source>
</evidence>
<dbReference type="Proteomes" id="UP001195483">
    <property type="component" value="Unassembled WGS sequence"/>
</dbReference>